<protein>
    <submittedName>
        <fullName evidence="2">Competence protein TfoX</fullName>
    </submittedName>
</protein>
<name>A0A0D0GNX1_9SPHI</name>
<reference evidence="2 3" key="1">
    <citation type="submission" date="2015-01" db="EMBL/GenBank/DDBJ databases">
        <title>Draft genome sequence of Pedobacter sp. NL19 isolated from sludge of an effluent treatment pond in an abandoned uranium mine.</title>
        <authorList>
            <person name="Santos T."/>
            <person name="Caetano T."/>
            <person name="Covas C."/>
            <person name="Cruz A."/>
            <person name="Mendo S."/>
        </authorList>
    </citation>
    <scope>NUCLEOTIDE SEQUENCE [LARGE SCALE GENOMIC DNA]</scope>
    <source>
        <strain evidence="2 3">NL19</strain>
    </source>
</reference>
<proteinExistence type="predicted"/>
<dbReference type="RefSeq" id="WP_041879972.1">
    <property type="nucleotide sequence ID" value="NZ_CP157278.1"/>
</dbReference>
<dbReference type="Gene3D" id="3.30.1460.30">
    <property type="entry name" value="YgaC/TfoX-N like chaperone"/>
    <property type="match status" value="1"/>
</dbReference>
<evidence type="ECO:0000259" key="1">
    <source>
        <dbReference type="Pfam" id="PF04993"/>
    </source>
</evidence>
<dbReference type="Proteomes" id="UP000032049">
    <property type="component" value="Unassembled WGS sequence"/>
</dbReference>
<evidence type="ECO:0000313" key="2">
    <source>
        <dbReference type="EMBL" id="KIO77830.1"/>
    </source>
</evidence>
<accession>A0A0D0GNX1</accession>
<keyword evidence="3" id="KW-1185">Reference proteome</keyword>
<gene>
    <name evidence="2" type="ORF">TH53_06725</name>
</gene>
<dbReference type="AlphaFoldDB" id="A0A0D0GNX1"/>
<sequence>MATDQKYVDYIIDQINHPAGVTYKKMFGEYGLYAGIRIFALVCDNRLLIKPTEAGKAFIGKPNLASPFPGAKSYFLIQEELEDHNWISGLVKVTVNELPDPKPKKRKNV</sequence>
<dbReference type="STRING" id="1503925.TH53_06725"/>
<organism evidence="2 3">
    <name type="scientific">Pedobacter lusitanus</name>
    <dbReference type="NCBI Taxonomy" id="1503925"/>
    <lineage>
        <taxon>Bacteria</taxon>
        <taxon>Pseudomonadati</taxon>
        <taxon>Bacteroidota</taxon>
        <taxon>Sphingobacteriia</taxon>
        <taxon>Sphingobacteriales</taxon>
        <taxon>Sphingobacteriaceae</taxon>
        <taxon>Pedobacter</taxon>
    </lineage>
</organism>
<dbReference type="InterPro" id="IPR007076">
    <property type="entry name" value="TfoX_N"/>
</dbReference>
<feature type="domain" description="TfoX N-terminal" evidence="1">
    <location>
        <begin position="18"/>
        <end position="95"/>
    </location>
</feature>
<evidence type="ECO:0000313" key="3">
    <source>
        <dbReference type="Proteomes" id="UP000032049"/>
    </source>
</evidence>
<dbReference type="Pfam" id="PF04993">
    <property type="entry name" value="TfoX_N"/>
    <property type="match status" value="1"/>
</dbReference>
<dbReference type="OrthoDB" id="9803291at2"/>
<dbReference type="EMBL" id="JXRA01000028">
    <property type="protein sequence ID" value="KIO77830.1"/>
    <property type="molecule type" value="Genomic_DNA"/>
</dbReference>
<comment type="caution">
    <text evidence="2">The sequence shown here is derived from an EMBL/GenBank/DDBJ whole genome shotgun (WGS) entry which is preliminary data.</text>
</comment>
<dbReference type="SUPFAM" id="SSF159894">
    <property type="entry name" value="YgaC/TfoX-N like"/>
    <property type="match status" value="1"/>
</dbReference>